<feature type="transmembrane region" description="Helical" evidence="1">
    <location>
        <begin position="127"/>
        <end position="146"/>
    </location>
</feature>
<gene>
    <name evidence="3" type="ORF">AB5L97_14725</name>
</gene>
<keyword evidence="1" id="KW-1133">Transmembrane helix</keyword>
<feature type="transmembrane region" description="Helical" evidence="1">
    <location>
        <begin position="153"/>
        <end position="174"/>
    </location>
</feature>
<dbReference type="EMBL" id="CP163302">
    <property type="protein sequence ID" value="XDP44515.1"/>
    <property type="molecule type" value="Genomic_DNA"/>
</dbReference>
<organism evidence="3">
    <name type="scientific">Sinomonas puerhi</name>
    <dbReference type="NCBI Taxonomy" id="3238584"/>
    <lineage>
        <taxon>Bacteria</taxon>
        <taxon>Bacillati</taxon>
        <taxon>Actinomycetota</taxon>
        <taxon>Actinomycetes</taxon>
        <taxon>Micrococcales</taxon>
        <taxon>Micrococcaceae</taxon>
        <taxon>Sinomonas</taxon>
    </lineage>
</organism>
<evidence type="ECO:0000259" key="2">
    <source>
        <dbReference type="Pfam" id="PF01569"/>
    </source>
</evidence>
<reference evidence="3" key="1">
    <citation type="submission" date="2024-07" db="EMBL/GenBank/DDBJ databases">
        <authorList>
            <person name="fu j."/>
        </authorList>
    </citation>
    <scope>NUCLEOTIDE SEQUENCE</scope>
    <source>
        <strain evidence="3">P10A9</strain>
    </source>
</reference>
<dbReference type="Pfam" id="PF01569">
    <property type="entry name" value="PAP2"/>
    <property type="match status" value="1"/>
</dbReference>
<sequence length="290" mass="29955">MASPSPVRPGPFLLASLAAAAGFAAVYLVFVRTNAGQNLDERGLLESAAMFGAWSRTALAFLNGMPAFSVVLAAAALCWAALIRRRWVASAIALASALTANAATYVLKQYVLDRPDLGHNALGGNSMPSGHATLAASAAAAVYLAVTPRYRPLAAFAGTTYAVLAGVVMLVNQWHLAADVVAAFMLVAAIAAPATWLALRTERAPGTPPQLRIRWERVSLRIALGAAVVAALALMLVLVVPPEGRRVGTVPQFFAAGAAAITASGYACSAAACRLVTRAARRSHTASARP</sequence>
<proteinExistence type="predicted"/>
<dbReference type="RefSeq" id="WP_369045206.1">
    <property type="nucleotide sequence ID" value="NZ_CP163302.1"/>
</dbReference>
<dbReference type="InterPro" id="IPR000326">
    <property type="entry name" value="PAP2/HPO"/>
</dbReference>
<feature type="transmembrane region" description="Helical" evidence="1">
    <location>
        <begin position="58"/>
        <end position="80"/>
    </location>
</feature>
<name>A0AB39L2E7_9MICC</name>
<feature type="transmembrane region" description="Helical" evidence="1">
    <location>
        <begin position="12"/>
        <end position="30"/>
    </location>
</feature>
<protein>
    <submittedName>
        <fullName evidence="3">Phosphatase PAP2 family protein</fullName>
    </submittedName>
</protein>
<dbReference type="KEGG" id="spue:AB5L97_14725"/>
<keyword evidence="1" id="KW-0812">Transmembrane</keyword>
<evidence type="ECO:0000256" key="1">
    <source>
        <dbReference type="SAM" id="Phobius"/>
    </source>
</evidence>
<keyword evidence="1" id="KW-0472">Membrane</keyword>
<dbReference type="Gene3D" id="1.20.144.10">
    <property type="entry name" value="Phosphatidic acid phosphatase type 2/haloperoxidase"/>
    <property type="match status" value="1"/>
</dbReference>
<accession>A0AB39L2E7</accession>
<dbReference type="AlphaFoldDB" id="A0AB39L2E7"/>
<feature type="transmembrane region" description="Helical" evidence="1">
    <location>
        <begin position="220"/>
        <end position="241"/>
    </location>
</feature>
<feature type="transmembrane region" description="Helical" evidence="1">
    <location>
        <begin position="180"/>
        <end position="199"/>
    </location>
</feature>
<feature type="transmembrane region" description="Helical" evidence="1">
    <location>
        <begin position="253"/>
        <end position="273"/>
    </location>
</feature>
<feature type="domain" description="Phosphatidic acid phosphatase type 2/haloperoxidase" evidence="2">
    <location>
        <begin position="99"/>
        <end position="197"/>
    </location>
</feature>
<feature type="transmembrane region" description="Helical" evidence="1">
    <location>
        <begin position="87"/>
        <end position="107"/>
    </location>
</feature>
<dbReference type="InterPro" id="IPR036938">
    <property type="entry name" value="PAP2/HPO_sf"/>
</dbReference>
<evidence type="ECO:0000313" key="3">
    <source>
        <dbReference type="EMBL" id="XDP44515.1"/>
    </source>
</evidence>
<dbReference type="SUPFAM" id="SSF48317">
    <property type="entry name" value="Acid phosphatase/Vanadium-dependent haloperoxidase"/>
    <property type="match status" value="1"/>
</dbReference>